<dbReference type="InterPro" id="IPR010287">
    <property type="entry name" value="DUF892_YciF-like"/>
</dbReference>
<gene>
    <name evidence="1" type="ORF">SAMN02982989_5034</name>
</gene>
<proteinExistence type="predicted"/>
<evidence type="ECO:0000313" key="1">
    <source>
        <dbReference type="EMBL" id="SMF08906.1"/>
    </source>
</evidence>
<keyword evidence="2" id="KW-1185">Reference proteome</keyword>
<dbReference type="Pfam" id="PF05974">
    <property type="entry name" value="DUF892"/>
    <property type="match status" value="1"/>
</dbReference>
<dbReference type="InterPro" id="IPR009078">
    <property type="entry name" value="Ferritin-like_SF"/>
</dbReference>
<dbReference type="OrthoDB" id="7273732at2"/>
<dbReference type="AlphaFoldDB" id="A0A1X7D4Q0"/>
<sequence length="170" mass="18846">MTHAQDNFLTWLRAAHAMEEQAITMLAAQSRRIESYPDLKARIIAHLHETEGHAQALKDLLDQFSGSGGALALKDMAAKLAAKAQGVGGMLTSDEVVRGTMTGYAFEHLEIASYRVLIAAADELEEMGAKLVFEQILAEEIAMAEWLEANLDTITRIFLMRDERDLMAKR</sequence>
<dbReference type="Gene3D" id="1.20.1260.10">
    <property type="match status" value="1"/>
</dbReference>
<organism evidence="1 2">
    <name type="scientific">Xaviernesmea oryzae</name>
    <dbReference type="NCBI Taxonomy" id="464029"/>
    <lineage>
        <taxon>Bacteria</taxon>
        <taxon>Pseudomonadati</taxon>
        <taxon>Pseudomonadota</taxon>
        <taxon>Alphaproteobacteria</taxon>
        <taxon>Hyphomicrobiales</taxon>
        <taxon>Rhizobiaceae</taxon>
        <taxon>Rhizobium/Agrobacterium group</taxon>
        <taxon>Xaviernesmea</taxon>
    </lineage>
</organism>
<reference evidence="2" key="1">
    <citation type="submission" date="2017-04" db="EMBL/GenBank/DDBJ databases">
        <authorList>
            <person name="Varghese N."/>
            <person name="Submissions S."/>
        </authorList>
    </citation>
    <scope>NUCLEOTIDE SEQUENCE [LARGE SCALE GENOMIC DNA]</scope>
    <source>
        <strain evidence="2">B4P</strain>
    </source>
</reference>
<dbReference type="InterPro" id="IPR012347">
    <property type="entry name" value="Ferritin-like"/>
</dbReference>
<dbReference type="RefSeq" id="WP_085420794.1">
    <property type="nucleotide sequence ID" value="NZ_FXAF01000002.1"/>
</dbReference>
<dbReference type="SUPFAM" id="SSF47240">
    <property type="entry name" value="Ferritin-like"/>
    <property type="match status" value="1"/>
</dbReference>
<dbReference type="EMBL" id="FXAF01000002">
    <property type="protein sequence ID" value="SMF08906.1"/>
    <property type="molecule type" value="Genomic_DNA"/>
</dbReference>
<accession>A0A1X7D4Q0</accession>
<name>A0A1X7D4Q0_9HYPH</name>
<evidence type="ECO:0000313" key="2">
    <source>
        <dbReference type="Proteomes" id="UP000192903"/>
    </source>
</evidence>
<dbReference type="Proteomes" id="UP000192903">
    <property type="component" value="Unassembled WGS sequence"/>
</dbReference>
<protein>
    <submittedName>
        <fullName evidence="1">Ferritin-like metal-binding protein YciE</fullName>
    </submittedName>
</protein>
<dbReference type="STRING" id="464029.SAMN02982989_5034"/>